<reference evidence="2 3" key="1">
    <citation type="submission" date="2024-02" db="EMBL/GenBank/DDBJ databases">
        <title>A draft genome for the cacao thread blight pathogen Marasmius crinis-equi.</title>
        <authorList>
            <person name="Cohen S.P."/>
            <person name="Baruah I.K."/>
            <person name="Amoako-Attah I."/>
            <person name="Bukari Y."/>
            <person name="Meinhardt L.W."/>
            <person name="Bailey B.A."/>
        </authorList>
    </citation>
    <scope>NUCLEOTIDE SEQUENCE [LARGE SCALE GENOMIC DNA]</scope>
    <source>
        <strain evidence="2 3">GH-76</strain>
    </source>
</reference>
<dbReference type="EMBL" id="JBAHYK010002295">
    <property type="protein sequence ID" value="KAL0565365.1"/>
    <property type="molecule type" value="Genomic_DNA"/>
</dbReference>
<feature type="region of interest" description="Disordered" evidence="1">
    <location>
        <begin position="132"/>
        <end position="157"/>
    </location>
</feature>
<keyword evidence="3" id="KW-1185">Reference proteome</keyword>
<name>A0ABR3ERD2_9AGAR</name>
<organism evidence="2 3">
    <name type="scientific">Marasmius crinis-equi</name>
    <dbReference type="NCBI Taxonomy" id="585013"/>
    <lineage>
        <taxon>Eukaryota</taxon>
        <taxon>Fungi</taxon>
        <taxon>Dikarya</taxon>
        <taxon>Basidiomycota</taxon>
        <taxon>Agaricomycotina</taxon>
        <taxon>Agaricomycetes</taxon>
        <taxon>Agaricomycetidae</taxon>
        <taxon>Agaricales</taxon>
        <taxon>Marasmiineae</taxon>
        <taxon>Marasmiaceae</taxon>
        <taxon>Marasmius</taxon>
    </lineage>
</organism>
<proteinExistence type="predicted"/>
<evidence type="ECO:0000313" key="2">
    <source>
        <dbReference type="EMBL" id="KAL0565365.1"/>
    </source>
</evidence>
<feature type="compositionally biased region" description="Basic residues" evidence="1">
    <location>
        <begin position="135"/>
        <end position="157"/>
    </location>
</feature>
<protein>
    <submittedName>
        <fullName evidence="2">Uncharacterized protein</fullName>
    </submittedName>
</protein>
<dbReference type="Proteomes" id="UP001465976">
    <property type="component" value="Unassembled WGS sequence"/>
</dbReference>
<comment type="caution">
    <text evidence="2">The sequence shown here is derived from an EMBL/GenBank/DDBJ whole genome shotgun (WGS) entry which is preliminary data.</text>
</comment>
<accession>A0ABR3ERD2</accession>
<evidence type="ECO:0000313" key="3">
    <source>
        <dbReference type="Proteomes" id="UP001465976"/>
    </source>
</evidence>
<evidence type="ECO:0000256" key="1">
    <source>
        <dbReference type="SAM" id="MobiDB-lite"/>
    </source>
</evidence>
<sequence>MIVLPENVRRNRSKKSHIPNYVFDFKPPEDAKEDGFKCYCPFKVKIEPSWRVDLHLREDEPEWVTILLEEDLEFDVNSMTVGPFSFSIFVLNSWTNKHITDSSVSLTGKWRTAHINHFWLRRPLIFMIMRGDRKGSKKRKAKQARARAKARKAKAKG</sequence>
<gene>
    <name evidence="2" type="ORF">V5O48_016656</name>
</gene>